<dbReference type="EMBL" id="OY288114">
    <property type="protein sequence ID" value="CAJ0866868.1"/>
    <property type="molecule type" value="Genomic_DNA"/>
</dbReference>
<dbReference type="AlphaFoldDB" id="A0AA48RAP2"/>
<gene>
    <name evidence="1" type="ORF">AMST5_01900</name>
</gene>
<protein>
    <submittedName>
        <fullName evidence="1">Uncharacterized protein</fullName>
    </submittedName>
</protein>
<name>A0AA48RAP2_9ZZZZ</name>
<sequence length="74" mass="8593">MNKVIREHYPAAKLPEELRAGIDPNASVTITVEIEENPQAVMSLEEMFELRRDVFPSQREVDDHVKALRDEWDS</sequence>
<reference evidence="1" key="1">
    <citation type="submission" date="2023-07" db="EMBL/GenBank/DDBJ databases">
        <authorList>
            <person name="Pelsma A.J. K."/>
        </authorList>
    </citation>
    <scope>NUCLEOTIDE SEQUENCE</scope>
</reference>
<accession>A0AA48RAP2</accession>
<evidence type="ECO:0000313" key="1">
    <source>
        <dbReference type="EMBL" id="CAJ0866868.1"/>
    </source>
</evidence>
<organism evidence="1">
    <name type="scientific">freshwater sediment metagenome</name>
    <dbReference type="NCBI Taxonomy" id="556182"/>
    <lineage>
        <taxon>unclassified sequences</taxon>
        <taxon>metagenomes</taxon>
        <taxon>ecological metagenomes</taxon>
    </lineage>
</organism>
<proteinExistence type="predicted"/>